<dbReference type="PANTHER" id="PTHR38681:SF1">
    <property type="entry name" value="RETROVIRUS-RELATED POL POLYPROTEIN FROM TRANSPOSON 412-LIKE PROTEIN"/>
    <property type="match status" value="1"/>
</dbReference>
<dbReference type="RefSeq" id="XP_008486652.1">
    <property type="nucleotide sequence ID" value="XM_008488430.1"/>
</dbReference>
<dbReference type="PaxDb" id="121845-A0A1S3DS05"/>
<gene>
    <name evidence="3" type="primary">LOC103523380</name>
</gene>
<proteinExistence type="predicted"/>
<feature type="compositionally biased region" description="Low complexity" evidence="1">
    <location>
        <begin position="144"/>
        <end position="153"/>
    </location>
</feature>
<reference evidence="3" key="1">
    <citation type="submission" date="2025-08" db="UniProtKB">
        <authorList>
            <consortium name="RefSeq"/>
        </authorList>
    </citation>
    <scope>IDENTIFICATION</scope>
</reference>
<dbReference type="STRING" id="121845.A0A1S3DS05"/>
<feature type="region of interest" description="Disordered" evidence="1">
    <location>
        <begin position="118"/>
        <end position="214"/>
    </location>
</feature>
<dbReference type="OMA" id="RNCAARK"/>
<name>A0A1S3DS05_DIACI</name>
<dbReference type="Proteomes" id="UP000079169">
    <property type="component" value="Unplaced"/>
</dbReference>
<dbReference type="PANTHER" id="PTHR38681">
    <property type="entry name" value="RETROVIRUS-RELATED POL POLYPROTEIN FROM TRANSPOSON 412-LIKE PROTEIN-RELATED"/>
    <property type="match status" value="1"/>
</dbReference>
<dbReference type="AlphaFoldDB" id="A0A1S3DS05"/>
<keyword evidence="2" id="KW-1185">Reference proteome</keyword>
<feature type="compositionally biased region" description="Polar residues" evidence="1">
    <location>
        <begin position="154"/>
        <end position="170"/>
    </location>
</feature>
<dbReference type="KEGG" id="dci:103523380"/>
<dbReference type="GeneID" id="103523380"/>
<protein>
    <submittedName>
        <fullName evidence="3">Uncharacterized protein LOC103523380</fullName>
    </submittedName>
</protein>
<evidence type="ECO:0000313" key="2">
    <source>
        <dbReference type="Proteomes" id="UP000079169"/>
    </source>
</evidence>
<evidence type="ECO:0000256" key="1">
    <source>
        <dbReference type="SAM" id="MobiDB-lite"/>
    </source>
</evidence>
<sequence>MYKEDLDASPANLVYGTSLRLPGEYFESPQPGIPSSEYAQKLHSIFENLRPKQTTWHGNTKSFSHPHLDKCTHVYLRLDGVKPSLQRPYTGPYKVLSRSDKTFRIDVRSRQVLVSRDRVKPAYTSDHSDLSTTQLSPPAPPSLSVPASQLSQSIPASHSGQFTSASQTGQPLPKQCDKDVAQSPSAPDSSLIPSQSAGLQPESQRTPSSLARTT</sequence>
<evidence type="ECO:0000313" key="3">
    <source>
        <dbReference type="RefSeq" id="XP_008486652.1"/>
    </source>
</evidence>
<feature type="compositionally biased region" description="Polar residues" evidence="1">
    <location>
        <begin position="182"/>
        <end position="214"/>
    </location>
</feature>
<accession>A0A1S3DS05</accession>
<feature type="non-terminal residue" evidence="3">
    <location>
        <position position="214"/>
    </location>
</feature>
<organism evidence="2 3">
    <name type="scientific">Diaphorina citri</name>
    <name type="common">Asian citrus psyllid</name>
    <dbReference type="NCBI Taxonomy" id="121845"/>
    <lineage>
        <taxon>Eukaryota</taxon>
        <taxon>Metazoa</taxon>
        <taxon>Ecdysozoa</taxon>
        <taxon>Arthropoda</taxon>
        <taxon>Hexapoda</taxon>
        <taxon>Insecta</taxon>
        <taxon>Pterygota</taxon>
        <taxon>Neoptera</taxon>
        <taxon>Paraneoptera</taxon>
        <taxon>Hemiptera</taxon>
        <taxon>Sternorrhyncha</taxon>
        <taxon>Psylloidea</taxon>
        <taxon>Psyllidae</taxon>
        <taxon>Diaphorininae</taxon>
        <taxon>Diaphorina</taxon>
    </lineage>
</organism>